<gene>
    <name evidence="6 8" type="primary">nusB</name>
    <name evidence="8" type="ORF">IAB68_02390</name>
</gene>
<keyword evidence="2 6" id="KW-0889">Transcription antitermination</keyword>
<evidence type="ECO:0000256" key="5">
    <source>
        <dbReference type="ARBA" id="ARBA00023163"/>
    </source>
</evidence>
<dbReference type="AlphaFoldDB" id="A0A9D1LHU8"/>
<dbReference type="Pfam" id="PF01029">
    <property type="entry name" value="NusB"/>
    <property type="match status" value="1"/>
</dbReference>
<dbReference type="Proteomes" id="UP000824074">
    <property type="component" value="Unassembled WGS sequence"/>
</dbReference>
<name>A0A9D1LHU8_9FIRM</name>
<reference evidence="8" key="2">
    <citation type="journal article" date="2021" name="PeerJ">
        <title>Extensive microbial diversity within the chicken gut microbiome revealed by metagenomics and culture.</title>
        <authorList>
            <person name="Gilroy R."/>
            <person name="Ravi A."/>
            <person name="Getino M."/>
            <person name="Pursley I."/>
            <person name="Horton D.L."/>
            <person name="Alikhan N.F."/>
            <person name="Baker D."/>
            <person name="Gharbi K."/>
            <person name="Hall N."/>
            <person name="Watson M."/>
            <person name="Adriaenssens E.M."/>
            <person name="Foster-Nyarko E."/>
            <person name="Jarju S."/>
            <person name="Secka A."/>
            <person name="Antonio M."/>
            <person name="Oren A."/>
            <person name="Chaudhuri R.R."/>
            <person name="La Ragione R."/>
            <person name="Hildebrand F."/>
            <person name="Pallen M.J."/>
        </authorList>
    </citation>
    <scope>NUCLEOTIDE SEQUENCE</scope>
    <source>
        <strain evidence="8">CHK193-30670</strain>
    </source>
</reference>
<proteinExistence type="inferred from homology"/>
<evidence type="ECO:0000256" key="2">
    <source>
        <dbReference type="ARBA" id="ARBA00022814"/>
    </source>
</evidence>
<dbReference type="InterPro" id="IPR006027">
    <property type="entry name" value="NusB_RsmB_TIM44"/>
</dbReference>
<dbReference type="NCBIfam" id="TIGR01951">
    <property type="entry name" value="nusB"/>
    <property type="match status" value="1"/>
</dbReference>
<dbReference type="SUPFAM" id="SSF48013">
    <property type="entry name" value="NusB-like"/>
    <property type="match status" value="1"/>
</dbReference>
<comment type="function">
    <text evidence="6">Involved in transcription antitermination. Required for transcription of ribosomal RNA (rRNA) genes. Binds specifically to the boxA antiterminator sequence of the ribosomal RNA (rrn) operons.</text>
</comment>
<dbReference type="PANTHER" id="PTHR11078:SF3">
    <property type="entry name" value="ANTITERMINATION NUSB DOMAIN-CONTAINING PROTEIN"/>
    <property type="match status" value="1"/>
</dbReference>
<evidence type="ECO:0000313" key="8">
    <source>
        <dbReference type="EMBL" id="HIU40135.1"/>
    </source>
</evidence>
<reference evidence="8" key="1">
    <citation type="submission" date="2020-10" db="EMBL/GenBank/DDBJ databases">
        <authorList>
            <person name="Gilroy R."/>
        </authorList>
    </citation>
    <scope>NUCLEOTIDE SEQUENCE</scope>
    <source>
        <strain evidence="8">CHK193-30670</strain>
    </source>
</reference>
<dbReference type="GO" id="GO:0005829">
    <property type="term" value="C:cytosol"/>
    <property type="evidence" value="ECO:0007669"/>
    <property type="project" value="TreeGrafter"/>
</dbReference>
<accession>A0A9D1LHU8</accession>
<dbReference type="PANTHER" id="PTHR11078">
    <property type="entry name" value="N UTILIZATION SUBSTANCE PROTEIN B-RELATED"/>
    <property type="match status" value="1"/>
</dbReference>
<feature type="domain" description="NusB/RsmB/TIM44" evidence="7">
    <location>
        <begin position="5"/>
        <end position="127"/>
    </location>
</feature>
<dbReference type="InterPro" id="IPR011605">
    <property type="entry name" value="NusB_fam"/>
</dbReference>
<keyword evidence="5 6" id="KW-0804">Transcription</keyword>
<evidence type="ECO:0000313" key="9">
    <source>
        <dbReference type="Proteomes" id="UP000824074"/>
    </source>
</evidence>
<keyword evidence="4 6" id="KW-0805">Transcription regulation</keyword>
<dbReference type="GO" id="GO:0003723">
    <property type="term" value="F:RNA binding"/>
    <property type="evidence" value="ECO:0007669"/>
    <property type="project" value="UniProtKB-UniRule"/>
</dbReference>
<comment type="similarity">
    <text evidence="1 6">Belongs to the NusB family.</text>
</comment>
<dbReference type="Gene3D" id="1.10.940.10">
    <property type="entry name" value="NusB-like"/>
    <property type="match status" value="1"/>
</dbReference>
<protein>
    <recommendedName>
        <fullName evidence="6">Transcription antitermination protein NusB</fullName>
    </recommendedName>
    <alternativeName>
        <fullName evidence="6">Antitermination factor NusB</fullName>
    </alternativeName>
</protein>
<evidence type="ECO:0000256" key="3">
    <source>
        <dbReference type="ARBA" id="ARBA00022884"/>
    </source>
</evidence>
<organism evidence="8 9">
    <name type="scientific">Candidatus Aphodocola excrementigallinarum</name>
    <dbReference type="NCBI Taxonomy" id="2840670"/>
    <lineage>
        <taxon>Bacteria</taxon>
        <taxon>Bacillati</taxon>
        <taxon>Bacillota</taxon>
        <taxon>Bacilli</taxon>
        <taxon>Candidatus Aphodocola</taxon>
    </lineage>
</organism>
<keyword evidence="3 6" id="KW-0694">RNA-binding</keyword>
<dbReference type="GO" id="GO:0031564">
    <property type="term" value="P:transcription antitermination"/>
    <property type="evidence" value="ECO:0007669"/>
    <property type="project" value="UniProtKB-KW"/>
</dbReference>
<dbReference type="HAMAP" id="MF_00073">
    <property type="entry name" value="NusB"/>
    <property type="match status" value="1"/>
</dbReference>
<sequence>MNRNEARRIIMIILYQAFMYDKNNISYDIDELIKDNLEIDNDFVKDMVHGVIEKKKELEKKANDNLNDWKLSRLGFTDQAILLLGLYELLYTDTPDVVAINEAVELAKKYSDDKVKNMINGVLDKVYHEKIA</sequence>
<evidence type="ECO:0000259" key="7">
    <source>
        <dbReference type="Pfam" id="PF01029"/>
    </source>
</evidence>
<evidence type="ECO:0000256" key="6">
    <source>
        <dbReference type="HAMAP-Rule" id="MF_00073"/>
    </source>
</evidence>
<dbReference type="InterPro" id="IPR035926">
    <property type="entry name" value="NusB-like_sf"/>
</dbReference>
<dbReference type="GO" id="GO:0006353">
    <property type="term" value="P:DNA-templated transcription termination"/>
    <property type="evidence" value="ECO:0007669"/>
    <property type="project" value="UniProtKB-UniRule"/>
</dbReference>
<comment type="caution">
    <text evidence="8">The sequence shown here is derived from an EMBL/GenBank/DDBJ whole genome shotgun (WGS) entry which is preliminary data.</text>
</comment>
<evidence type="ECO:0000256" key="1">
    <source>
        <dbReference type="ARBA" id="ARBA00005952"/>
    </source>
</evidence>
<dbReference type="EMBL" id="DVMT01000026">
    <property type="protein sequence ID" value="HIU40135.1"/>
    <property type="molecule type" value="Genomic_DNA"/>
</dbReference>
<evidence type="ECO:0000256" key="4">
    <source>
        <dbReference type="ARBA" id="ARBA00023015"/>
    </source>
</evidence>